<dbReference type="Proteomes" id="UP000564704">
    <property type="component" value="Unassembled WGS sequence"/>
</dbReference>
<organism evidence="1 2">
    <name type="scientific">Roseovarius bejariae</name>
    <dbReference type="NCBI Taxonomy" id="2576383"/>
    <lineage>
        <taxon>Bacteria</taxon>
        <taxon>Pseudomonadati</taxon>
        <taxon>Pseudomonadota</taxon>
        <taxon>Alphaproteobacteria</taxon>
        <taxon>Rhodobacterales</taxon>
        <taxon>Roseobacteraceae</taxon>
        <taxon>Roseovarius</taxon>
    </lineage>
</organism>
<proteinExistence type="predicted"/>
<reference evidence="1 2" key="1">
    <citation type="submission" date="2019-05" db="EMBL/GenBank/DDBJ databases">
        <title>Roseovarius bejariae sp. nov., a moderately halophylic bacterium isolated from a saline soil in Rambla Salada (Murcia).</title>
        <authorList>
            <person name="Castro D.J."/>
            <person name="Gomez-Altuve A."/>
            <person name="Reina J.C."/>
            <person name="Rodriguez M."/>
            <person name="Sampedro I."/>
            <person name="Llamas I."/>
            <person name="Martinez-Checa F."/>
        </authorList>
    </citation>
    <scope>NUCLEOTIDE SEQUENCE [LARGE SCALE GENOMIC DNA]</scope>
    <source>
        <strain evidence="1 2">A21</strain>
    </source>
</reference>
<accession>A0A844D4G7</accession>
<gene>
    <name evidence="1" type="ORF">FDP25_14980</name>
</gene>
<dbReference type="AlphaFoldDB" id="A0A844D4G7"/>
<dbReference type="RefSeq" id="WP_154154130.1">
    <property type="nucleotide sequence ID" value="NZ_SZWE01000002.1"/>
</dbReference>
<keyword evidence="2" id="KW-1185">Reference proteome</keyword>
<evidence type="ECO:0000313" key="1">
    <source>
        <dbReference type="EMBL" id="MRU16743.1"/>
    </source>
</evidence>
<comment type="caution">
    <text evidence="1">The sequence shown here is derived from an EMBL/GenBank/DDBJ whole genome shotgun (WGS) entry which is preliminary data.</text>
</comment>
<evidence type="ECO:0000313" key="2">
    <source>
        <dbReference type="Proteomes" id="UP000564704"/>
    </source>
</evidence>
<dbReference type="EMBL" id="SZWE01000002">
    <property type="protein sequence ID" value="MRU16743.1"/>
    <property type="molecule type" value="Genomic_DNA"/>
</dbReference>
<sequence>MNSLLVAISITAVLVIADAYGSLRYRRATGDRLTLRKALAGSQDPKAVTPILRPGVVILCRYASYLGLAVVLIKMARL</sequence>
<name>A0A844D4G7_9RHOB</name>
<protein>
    <submittedName>
        <fullName evidence="1">Uncharacterized protein</fullName>
    </submittedName>
</protein>